<sequence>MAFGISRSELNEWKRKCKQGEIAYLTHYWLDPRFEGLKTVTKVGCCDLDRLQDWCKEYSLNPAYIHHRDQYPHYDLLGKKQLEVLNNENLTDHLVRFKLI</sequence>
<dbReference type="Proteomes" id="UP001649230">
    <property type="component" value="Chromosome"/>
</dbReference>
<dbReference type="EMBL" id="CP090978">
    <property type="protein sequence ID" value="UJF35774.1"/>
    <property type="molecule type" value="Genomic_DNA"/>
</dbReference>
<proteinExistence type="predicted"/>
<accession>A0ABY3SP86</accession>
<evidence type="ECO:0000313" key="1">
    <source>
        <dbReference type="EMBL" id="UJF35774.1"/>
    </source>
</evidence>
<gene>
    <name evidence="1" type="ORF">L0M14_12205</name>
</gene>
<dbReference type="RefSeq" id="WP_235122331.1">
    <property type="nucleotide sequence ID" value="NZ_CP090978.1"/>
</dbReference>
<organism evidence="1 2">
    <name type="scientific">Paenibacillus hexagrammi</name>
    <dbReference type="NCBI Taxonomy" id="2908839"/>
    <lineage>
        <taxon>Bacteria</taxon>
        <taxon>Bacillati</taxon>
        <taxon>Bacillota</taxon>
        <taxon>Bacilli</taxon>
        <taxon>Bacillales</taxon>
        <taxon>Paenibacillaceae</taxon>
        <taxon>Paenibacillus</taxon>
    </lineage>
</organism>
<reference evidence="1 2" key="1">
    <citation type="journal article" date="2024" name="Int. J. Syst. Evol. Microbiol.">
        <title>Paenibacillus hexagrammi sp. nov., a novel bacterium isolated from the gut content of Hexagrammos agrammus.</title>
        <authorList>
            <person name="Jung H.K."/>
            <person name="Kim D.G."/>
            <person name="Zin H."/>
            <person name="Park J."/>
            <person name="Jung H."/>
            <person name="Kim Y.O."/>
            <person name="Kong H.J."/>
            <person name="Kim J.W."/>
            <person name="Kim Y.S."/>
        </authorList>
    </citation>
    <scope>NUCLEOTIDE SEQUENCE [LARGE SCALE GENOMIC DNA]</scope>
    <source>
        <strain evidence="1 2">YPD9-1</strain>
    </source>
</reference>
<evidence type="ECO:0000313" key="2">
    <source>
        <dbReference type="Proteomes" id="UP001649230"/>
    </source>
</evidence>
<name>A0ABY3SP86_9BACL</name>
<keyword evidence="2" id="KW-1185">Reference proteome</keyword>
<protein>
    <submittedName>
        <fullName evidence="1">Uncharacterized protein</fullName>
    </submittedName>
</protein>